<dbReference type="AlphaFoldDB" id="A0AA35TT29"/>
<accession>A0AA35TT29</accession>
<feature type="region of interest" description="Disordered" evidence="1">
    <location>
        <begin position="97"/>
        <end position="118"/>
    </location>
</feature>
<gene>
    <name evidence="2" type="ORF">GBAR_LOCUS29333</name>
</gene>
<organism evidence="2 3">
    <name type="scientific">Geodia barretti</name>
    <name type="common">Barrett's horny sponge</name>
    <dbReference type="NCBI Taxonomy" id="519541"/>
    <lineage>
        <taxon>Eukaryota</taxon>
        <taxon>Metazoa</taxon>
        <taxon>Porifera</taxon>
        <taxon>Demospongiae</taxon>
        <taxon>Heteroscleromorpha</taxon>
        <taxon>Tetractinellida</taxon>
        <taxon>Astrophorina</taxon>
        <taxon>Geodiidae</taxon>
        <taxon>Geodia</taxon>
    </lineage>
</organism>
<reference evidence="2" key="1">
    <citation type="submission" date="2023-03" db="EMBL/GenBank/DDBJ databases">
        <authorList>
            <person name="Steffen K."/>
            <person name="Cardenas P."/>
        </authorList>
    </citation>
    <scope>NUCLEOTIDE SEQUENCE</scope>
</reference>
<dbReference type="Proteomes" id="UP001174909">
    <property type="component" value="Unassembled WGS sequence"/>
</dbReference>
<protein>
    <submittedName>
        <fullName evidence="2">Uncharacterized protein</fullName>
    </submittedName>
</protein>
<dbReference type="EMBL" id="CASHTH010004114">
    <property type="protein sequence ID" value="CAI8053669.1"/>
    <property type="molecule type" value="Genomic_DNA"/>
</dbReference>
<sequence>MKEKAKRCLSLCGQRRRETCPLNSSARGFRGTQNGSMENYSNTVRYCFVDFAWRRGGNSRPWSSNTAPLSPTRTVVRRREDSWTGRGTCSLRASCHRPIPSRSTSRCRSSQPLPASSSSAVWKLPLPSAGKRVCVTSEKFTSNWTRRLEEILSKRG</sequence>
<keyword evidence="3" id="KW-1185">Reference proteome</keyword>
<proteinExistence type="predicted"/>
<evidence type="ECO:0000256" key="1">
    <source>
        <dbReference type="SAM" id="MobiDB-lite"/>
    </source>
</evidence>
<feature type="compositionally biased region" description="Low complexity" evidence="1">
    <location>
        <begin position="109"/>
        <end position="118"/>
    </location>
</feature>
<evidence type="ECO:0000313" key="2">
    <source>
        <dbReference type="EMBL" id="CAI8053669.1"/>
    </source>
</evidence>
<evidence type="ECO:0000313" key="3">
    <source>
        <dbReference type="Proteomes" id="UP001174909"/>
    </source>
</evidence>
<comment type="caution">
    <text evidence="2">The sequence shown here is derived from an EMBL/GenBank/DDBJ whole genome shotgun (WGS) entry which is preliminary data.</text>
</comment>
<name>A0AA35TT29_GEOBA</name>